<dbReference type="InterPro" id="IPR025662">
    <property type="entry name" value="Sigma_54_int_dom_ATP-bd_1"/>
</dbReference>
<dbReference type="InterPro" id="IPR025943">
    <property type="entry name" value="Sigma_54_int_dom_ATP-bd_2"/>
</dbReference>
<sequence length="891" mass="98848">MKHQFWREYDPSQDKGWKLLAEHARVYLEAGAWQSAHDILWPHVSPLVVSKVVPPAAAECLCLLLGACWRLQHGEHLANGEDLLIRLVPQHQTQSAETRVLIAHSLSRRDANRGDYVTARTRLVGISPDTIDRAHPWTQARLALLLGRIELREGRTDKAEQSGLRAARLSAISASGSTQGDALSLLATVAKARGRPTDANQLYAKAGMHYWQAANMTGHALVILNRAWTLNRIGLLREAAQLFQEARDAALSLGREETALRARLGLGWVSARKGDLASARSRLLSAWRAARRLRMPREEALALEYLAETYILADSLPKARLAVRLCSRWAVSNAFEGDIALEIAVREGMLCLAEQNTRDALSCARKAIKHGNRAEMIWEQAHAYRVLGMAQLQASRKREARAAFKKALELLKTMGERLESYVVEEWLQVLDQRAARRRRLSSETTPGLPAAVCMDATHPGGSIRPENEPLSDTVRYWLEHPLLGPIGWFRQSARRKRTRRVSVVQALDTSHLHDPQFRSAPNSGIASPKEDADTGPSERRVHPIWSELGLVTRTPEVLKTLRVTETYAPGLVPVLILGETGTGKDLIAQGIHALSEQAGRLVPVNCAAARKELFVADLFGARRGAYTGAIESRRGLIEEAEGGTIFFDEIADLEPQAQGYLLRFLDTGEVRPLGETKSRHVKTRVVAATCRDLPQHVQAGLFRADLYGRLAGLILRIPPLCQRADDLDLLIEVLWRREDASANECNDVFRRTVLSALRRRPWPGNVRELMHVVSRAVLYSRTHGAAAARADVLQSSSEIAMPIVDHPTGYDSRGIPKDASKSKLVDRGASPANNSQDDWDHDLLRKKLDEAGGYIPKAAELLGLSRSHAYRLYKRLKLADTTDSPDTSESS</sequence>
<dbReference type="Pfam" id="PF25601">
    <property type="entry name" value="AAA_lid_14"/>
    <property type="match status" value="1"/>
</dbReference>
<dbReference type="InterPro" id="IPR019734">
    <property type="entry name" value="TPR_rpt"/>
</dbReference>
<feature type="compositionally biased region" description="Basic and acidic residues" evidence="7">
    <location>
        <begin position="814"/>
        <end position="826"/>
    </location>
</feature>
<evidence type="ECO:0000256" key="3">
    <source>
        <dbReference type="ARBA" id="ARBA00023015"/>
    </source>
</evidence>
<dbReference type="SUPFAM" id="SSF52540">
    <property type="entry name" value="P-loop containing nucleoside triphosphate hydrolases"/>
    <property type="match status" value="1"/>
</dbReference>
<comment type="caution">
    <text evidence="9">The sequence shown here is derived from an EMBL/GenBank/DDBJ whole genome shotgun (WGS) entry which is preliminary data.</text>
</comment>
<dbReference type="InterPro" id="IPR002078">
    <property type="entry name" value="Sigma_54_int"/>
</dbReference>
<dbReference type="Gene3D" id="1.25.40.10">
    <property type="entry name" value="Tetratricopeptide repeat domain"/>
    <property type="match status" value="2"/>
</dbReference>
<dbReference type="Gene3D" id="1.10.8.60">
    <property type="match status" value="1"/>
</dbReference>
<evidence type="ECO:0000256" key="1">
    <source>
        <dbReference type="ARBA" id="ARBA00022741"/>
    </source>
</evidence>
<feature type="compositionally biased region" description="Basic and acidic residues" evidence="7">
    <location>
        <begin position="528"/>
        <end position="539"/>
    </location>
</feature>
<dbReference type="PROSITE" id="PS00688">
    <property type="entry name" value="SIGMA54_INTERACT_3"/>
    <property type="match status" value="1"/>
</dbReference>
<dbReference type="PROSITE" id="PS00675">
    <property type="entry name" value="SIGMA54_INTERACT_1"/>
    <property type="match status" value="1"/>
</dbReference>
<dbReference type="PANTHER" id="PTHR32071:SF57">
    <property type="entry name" value="C4-DICARBOXYLATE TRANSPORT TRANSCRIPTIONAL REGULATORY PROTEIN DCTD"/>
    <property type="match status" value="1"/>
</dbReference>
<dbReference type="PROSITE" id="PS50045">
    <property type="entry name" value="SIGMA54_INTERACT_4"/>
    <property type="match status" value="1"/>
</dbReference>
<dbReference type="Gene3D" id="3.40.50.300">
    <property type="entry name" value="P-loop containing nucleotide triphosphate hydrolases"/>
    <property type="match status" value="1"/>
</dbReference>
<dbReference type="PANTHER" id="PTHR32071">
    <property type="entry name" value="TRANSCRIPTIONAL REGULATORY PROTEIN"/>
    <property type="match status" value="1"/>
</dbReference>
<dbReference type="Gene3D" id="1.10.10.60">
    <property type="entry name" value="Homeodomain-like"/>
    <property type="match status" value="1"/>
</dbReference>
<dbReference type="EMBL" id="JBHPKH010000098">
    <property type="protein sequence ID" value="MFC1573221.1"/>
    <property type="molecule type" value="Genomic_DNA"/>
</dbReference>
<name>A0ABV6YLK7_UNCEI</name>
<dbReference type="Proteomes" id="UP001593833">
    <property type="component" value="Unassembled WGS sequence"/>
</dbReference>
<evidence type="ECO:0000256" key="2">
    <source>
        <dbReference type="ARBA" id="ARBA00022840"/>
    </source>
</evidence>
<dbReference type="Pfam" id="PF00158">
    <property type="entry name" value="Sigma54_activat"/>
    <property type="match status" value="1"/>
</dbReference>
<keyword evidence="5" id="KW-0804">Transcription</keyword>
<dbReference type="PROSITE" id="PS00676">
    <property type="entry name" value="SIGMA54_INTERACT_2"/>
    <property type="match status" value="1"/>
</dbReference>
<feature type="domain" description="Sigma-54 factor interaction" evidence="8">
    <location>
        <begin position="550"/>
        <end position="778"/>
    </location>
</feature>
<keyword evidence="1" id="KW-0547">Nucleotide-binding</keyword>
<organism evidence="9 10">
    <name type="scientific">Eiseniibacteriota bacterium</name>
    <dbReference type="NCBI Taxonomy" id="2212470"/>
    <lineage>
        <taxon>Bacteria</taxon>
        <taxon>Candidatus Eiseniibacteriota</taxon>
    </lineage>
</organism>
<dbReference type="InterPro" id="IPR027417">
    <property type="entry name" value="P-loop_NTPase"/>
</dbReference>
<feature type="region of interest" description="Disordered" evidence="7">
    <location>
        <begin position="807"/>
        <end position="841"/>
    </location>
</feature>
<dbReference type="InterPro" id="IPR003593">
    <property type="entry name" value="AAA+_ATPase"/>
</dbReference>
<dbReference type="SMART" id="SM00382">
    <property type="entry name" value="AAA"/>
    <property type="match status" value="1"/>
</dbReference>
<accession>A0ABV6YLK7</accession>
<feature type="region of interest" description="Disordered" evidence="7">
    <location>
        <begin position="512"/>
        <end position="539"/>
    </location>
</feature>
<evidence type="ECO:0000259" key="8">
    <source>
        <dbReference type="PROSITE" id="PS50045"/>
    </source>
</evidence>
<keyword evidence="6" id="KW-0802">TPR repeat</keyword>
<dbReference type="CDD" id="cd00009">
    <property type="entry name" value="AAA"/>
    <property type="match status" value="1"/>
</dbReference>
<evidence type="ECO:0000313" key="9">
    <source>
        <dbReference type="EMBL" id="MFC1573221.1"/>
    </source>
</evidence>
<dbReference type="SUPFAM" id="SSF48452">
    <property type="entry name" value="TPR-like"/>
    <property type="match status" value="2"/>
</dbReference>
<dbReference type="SMART" id="SM00028">
    <property type="entry name" value="TPR"/>
    <property type="match status" value="3"/>
</dbReference>
<keyword evidence="3" id="KW-0805">Transcription regulation</keyword>
<evidence type="ECO:0000256" key="6">
    <source>
        <dbReference type="PROSITE-ProRule" id="PRU00339"/>
    </source>
</evidence>
<dbReference type="PROSITE" id="PS50005">
    <property type="entry name" value="TPR"/>
    <property type="match status" value="1"/>
</dbReference>
<keyword evidence="4" id="KW-0238">DNA-binding</keyword>
<evidence type="ECO:0000256" key="4">
    <source>
        <dbReference type="ARBA" id="ARBA00023125"/>
    </source>
</evidence>
<evidence type="ECO:0000313" key="10">
    <source>
        <dbReference type="Proteomes" id="UP001593833"/>
    </source>
</evidence>
<feature type="repeat" description="TPR" evidence="6">
    <location>
        <begin position="381"/>
        <end position="414"/>
    </location>
</feature>
<proteinExistence type="predicted"/>
<evidence type="ECO:0000256" key="5">
    <source>
        <dbReference type="ARBA" id="ARBA00023163"/>
    </source>
</evidence>
<evidence type="ECO:0000256" key="7">
    <source>
        <dbReference type="SAM" id="MobiDB-lite"/>
    </source>
</evidence>
<gene>
    <name evidence="9" type="ORF">ACFL6M_06440</name>
</gene>
<dbReference type="InterPro" id="IPR025944">
    <property type="entry name" value="Sigma_54_int_dom_CS"/>
</dbReference>
<dbReference type="InterPro" id="IPR011990">
    <property type="entry name" value="TPR-like_helical_dom_sf"/>
</dbReference>
<reference evidence="9 10" key="1">
    <citation type="submission" date="2024-09" db="EMBL/GenBank/DDBJ databases">
        <authorList>
            <person name="D'Angelo T."/>
        </authorList>
    </citation>
    <scope>NUCLEOTIDE SEQUENCE [LARGE SCALE GENOMIC DNA]</scope>
    <source>
        <strain evidence="9">SAG AM-320-E07</strain>
    </source>
</reference>
<keyword evidence="2" id="KW-0067">ATP-binding</keyword>
<protein>
    <submittedName>
        <fullName evidence="9">Sigma 54-interacting transcriptional regulator</fullName>
    </submittedName>
</protein>
<keyword evidence="10" id="KW-1185">Reference proteome</keyword>
<dbReference type="InterPro" id="IPR058031">
    <property type="entry name" value="AAA_lid_NorR"/>
</dbReference>